<reference evidence="3" key="1">
    <citation type="journal article" date="2018" name="DNA Res.">
        <title>Multiple hybrid de novo genome assembly of finger millet, an orphan allotetraploid crop.</title>
        <authorList>
            <person name="Hatakeyama M."/>
            <person name="Aluri S."/>
            <person name="Balachadran M.T."/>
            <person name="Sivarajan S.R."/>
            <person name="Patrignani A."/>
            <person name="Gruter S."/>
            <person name="Poveda L."/>
            <person name="Shimizu-Inatsugi R."/>
            <person name="Baeten J."/>
            <person name="Francoijs K.J."/>
            <person name="Nataraja K.N."/>
            <person name="Reddy Y.A.N."/>
            <person name="Phadnis S."/>
            <person name="Ravikumar R.L."/>
            <person name="Schlapbach R."/>
            <person name="Sreeman S.M."/>
            <person name="Shimizu K.K."/>
        </authorList>
    </citation>
    <scope>NUCLEOTIDE SEQUENCE</scope>
</reference>
<evidence type="ECO:0000313" key="3">
    <source>
        <dbReference type="EMBL" id="GJN00422.1"/>
    </source>
</evidence>
<name>A0AAV5CPI4_ELECO</name>
<evidence type="ECO:0000256" key="1">
    <source>
        <dbReference type="SAM" id="MobiDB-lite"/>
    </source>
</evidence>
<dbReference type="AlphaFoldDB" id="A0AAV5CPI4"/>
<dbReference type="EMBL" id="BQKI01000008">
    <property type="protein sequence ID" value="GJN00190.1"/>
    <property type="molecule type" value="Genomic_DNA"/>
</dbReference>
<reference evidence="3" key="2">
    <citation type="submission" date="2021-12" db="EMBL/GenBank/DDBJ databases">
        <title>Resequencing data analysis of finger millet.</title>
        <authorList>
            <person name="Hatakeyama M."/>
            <person name="Aluri S."/>
            <person name="Balachadran M.T."/>
            <person name="Sivarajan S.R."/>
            <person name="Poveda L."/>
            <person name="Shimizu-Inatsugi R."/>
            <person name="Schlapbach R."/>
            <person name="Sreeman S.M."/>
            <person name="Shimizu K.K."/>
        </authorList>
    </citation>
    <scope>NUCLEOTIDE SEQUENCE</scope>
</reference>
<gene>
    <name evidence="3" type="primary">ga17604</name>
    <name evidence="2" type="synonym">ga17357</name>
    <name evidence="2" type="ORF">PR202_ga17357</name>
    <name evidence="3" type="ORF">PR202_ga17604</name>
</gene>
<proteinExistence type="predicted"/>
<organism evidence="3 4">
    <name type="scientific">Eleusine coracana subsp. coracana</name>
    <dbReference type="NCBI Taxonomy" id="191504"/>
    <lineage>
        <taxon>Eukaryota</taxon>
        <taxon>Viridiplantae</taxon>
        <taxon>Streptophyta</taxon>
        <taxon>Embryophyta</taxon>
        <taxon>Tracheophyta</taxon>
        <taxon>Spermatophyta</taxon>
        <taxon>Magnoliopsida</taxon>
        <taxon>Liliopsida</taxon>
        <taxon>Poales</taxon>
        <taxon>Poaceae</taxon>
        <taxon>PACMAD clade</taxon>
        <taxon>Chloridoideae</taxon>
        <taxon>Cynodonteae</taxon>
        <taxon>Eleusininae</taxon>
        <taxon>Eleusine</taxon>
    </lineage>
</organism>
<evidence type="ECO:0000313" key="2">
    <source>
        <dbReference type="EMBL" id="GJN00190.1"/>
    </source>
</evidence>
<protein>
    <submittedName>
        <fullName evidence="3">Uncharacterized protein</fullName>
    </submittedName>
</protein>
<dbReference type="EMBL" id="BQKI01000008">
    <property type="protein sequence ID" value="GJN00422.1"/>
    <property type="molecule type" value="Genomic_DNA"/>
</dbReference>
<keyword evidence="4" id="KW-1185">Reference proteome</keyword>
<evidence type="ECO:0000313" key="4">
    <source>
        <dbReference type="Proteomes" id="UP001054889"/>
    </source>
</evidence>
<comment type="caution">
    <text evidence="3">The sequence shown here is derived from an EMBL/GenBank/DDBJ whole genome shotgun (WGS) entry which is preliminary data.</text>
</comment>
<dbReference type="Proteomes" id="UP001054889">
    <property type="component" value="Unassembled WGS sequence"/>
</dbReference>
<sequence length="228" mass="25462">MLEISQSFDQFMSKQFLKASSFALDGQLTLCRLVGWVHQAVAVGNGHLKESEKSILPTAADCLCTFLLPKNYVEVRRHSKRTWVWVRYTRRAGYSERHQLRVHQLRRQDDQGVETPPAPHPGQRRLALVGTMARHDSGERERWAATGRGPLARATTPSLCGNWKGTATLRGHTKAVLCLAELLPPGTCCTGVQRFSRPGSDGLEAGSDDDGRRLVICVWPCWTAMLEQ</sequence>
<accession>A0AAV5CPI4</accession>
<feature type="region of interest" description="Disordered" evidence="1">
    <location>
        <begin position="103"/>
        <end position="123"/>
    </location>
</feature>